<dbReference type="PROSITE" id="PS51354">
    <property type="entry name" value="GLUTAREDOXIN_2"/>
    <property type="match status" value="1"/>
</dbReference>
<evidence type="ECO:0000313" key="4">
    <source>
        <dbReference type="Proteomes" id="UP000011016"/>
    </source>
</evidence>
<dbReference type="NCBIfam" id="TIGR02200">
    <property type="entry name" value="GlrX_actino"/>
    <property type="match status" value="1"/>
</dbReference>
<name>I7KIY8_9CORY</name>
<protein>
    <submittedName>
        <fullName evidence="3">Putative glutaredoxin</fullName>
    </submittedName>
</protein>
<accession>I7KIY8</accession>
<dbReference type="EMBL" id="CAJZ01000069">
    <property type="protein sequence ID" value="CCI83235.1"/>
    <property type="molecule type" value="Genomic_DNA"/>
</dbReference>
<proteinExistence type="predicted"/>
<dbReference type="Gene3D" id="3.40.30.10">
    <property type="entry name" value="Glutaredoxin"/>
    <property type="match status" value="1"/>
</dbReference>
<feature type="region of interest" description="Disordered" evidence="1">
    <location>
        <begin position="90"/>
        <end position="114"/>
    </location>
</feature>
<evidence type="ECO:0000313" key="3">
    <source>
        <dbReference type="EMBL" id="CCI83235.1"/>
    </source>
</evidence>
<dbReference type="InterPro" id="IPR011915">
    <property type="entry name" value="GlrX_actino"/>
</dbReference>
<feature type="compositionally biased region" description="Basic and acidic residues" evidence="1">
    <location>
        <begin position="104"/>
        <end position="114"/>
    </location>
</feature>
<sequence length="114" mass="12505">MVRARSHCGSGLLAIAATIRGDDRRMAESTEHVTVYATSWCPFCAALRDGLAEKDVPYREIDVEKDDNAEEATEWVKSVNDGNRVVPTVRYSDGTSQTNPPAEDVAKKYAELSA</sequence>
<evidence type="ECO:0000259" key="2">
    <source>
        <dbReference type="Pfam" id="PF00462"/>
    </source>
</evidence>
<dbReference type="AlphaFoldDB" id="I7KIY8"/>
<reference evidence="3 4" key="1">
    <citation type="journal article" date="2012" name="J. Bacteriol.">
        <title>Draft Genome Sequence of Turicella otitidis ATCC 51513, Isolated from Middle Ear Fluid from a Child with Otitis Media.</title>
        <authorList>
            <person name="Brinkrolf K."/>
            <person name="Schneider J."/>
            <person name="Knecht M."/>
            <person name="Ruckert C."/>
            <person name="Tauch A."/>
        </authorList>
    </citation>
    <scope>NUCLEOTIDE SEQUENCE [LARGE SCALE GENOMIC DNA]</scope>
    <source>
        <strain evidence="3 4">ATCC 51513</strain>
    </source>
</reference>
<feature type="domain" description="Glutaredoxin" evidence="2">
    <location>
        <begin position="33"/>
        <end position="90"/>
    </location>
</feature>
<dbReference type="Pfam" id="PF00462">
    <property type="entry name" value="Glutaredoxin"/>
    <property type="match status" value="1"/>
</dbReference>
<dbReference type="CDD" id="cd02976">
    <property type="entry name" value="NrdH"/>
    <property type="match status" value="1"/>
</dbReference>
<comment type="caution">
    <text evidence="3">The sequence shown here is derived from an EMBL/GenBank/DDBJ whole genome shotgun (WGS) entry which is preliminary data.</text>
</comment>
<gene>
    <name evidence="3" type="ORF">BN46_0496</name>
</gene>
<evidence type="ECO:0000256" key="1">
    <source>
        <dbReference type="SAM" id="MobiDB-lite"/>
    </source>
</evidence>
<dbReference type="InterPro" id="IPR002109">
    <property type="entry name" value="Glutaredoxin"/>
</dbReference>
<dbReference type="SUPFAM" id="SSF52833">
    <property type="entry name" value="Thioredoxin-like"/>
    <property type="match status" value="1"/>
</dbReference>
<dbReference type="Proteomes" id="UP000011016">
    <property type="component" value="Unassembled WGS sequence"/>
</dbReference>
<organism evidence="3 4">
    <name type="scientific">Corynebacterium otitidis ATCC 51513</name>
    <dbReference type="NCBI Taxonomy" id="883169"/>
    <lineage>
        <taxon>Bacteria</taxon>
        <taxon>Bacillati</taxon>
        <taxon>Actinomycetota</taxon>
        <taxon>Actinomycetes</taxon>
        <taxon>Mycobacteriales</taxon>
        <taxon>Corynebacteriaceae</taxon>
        <taxon>Corynebacterium</taxon>
    </lineage>
</organism>
<dbReference type="InterPro" id="IPR036249">
    <property type="entry name" value="Thioredoxin-like_sf"/>
</dbReference>